<reference evidence="2" key="1">
    <citation type="journal article" date="2011" name="PLoS Genet.">
        <title>Genomic analysis of the necrotrophic fungal pathogens Sclerotinia sclerotiorum and Botrytis cinerea.</title>
        <authorList>
            <person name="Amselem J."/>
            <person name="Cuomo C.A."/>
            <person name="van Kan J.A."/>
            <person name="Viaud M."/>
            <person name="Benito E.P."/>
            <person name="Couloux A."/>
            <person name="Coutinho P.M."/>
            <person name="de Vries R.P."/>
            <person name="Dyer P.S."/>
            <person name="Fillinger S."/>
            <person name="Fournier E."/>
            <person name="Gout L."/>
            <person name="Hahn M."/>
            <person name="Kohn L."/>
            <person name="Lapalu N."/>
            <person name="Plummer K.M."/>
            <person name="Pradier J.M."/>
            <person name="Quevillon E."/>
            <person name="Sharon A."/>
            <person name="Simon A."/>
            <person name="ten Have A."/>
            <person name="Tudzynski B."/>
            <person name="Tudzynski P."/>
            <person name="Wincker P."/>
            <person name="Andrew M."/>
            <person name="Anthouard V."/>
            <person name="Beever R.E."/>
            <person name="Beffa R."/>
            <person name="Benoit I."/>
            <person name="Bouzid O."/>
            <person name="Brault B."/>
            <person name="Chen Z."/>
            <person name="Choquer M."/>
            <person name="Collemare J."/>
            <person name="Cotton P."/>
            <person name="Danchin E.G."/>
            <person name="Da Silva C."/>
            <person name="Gautier A."/>
            <person name="Giraud C."/>
            <person name="Giraud T."/>
            <person name="Gonzalez C."/>
            <person name="Grossetete S."/>
            <person name="Guldener U."/>
            <person name="Henrissat B."/>
            <person name="Howlett B.J."/>
            <person name="Kodira C."/>
            <person name="Kretschmer M."/>
            <person name="Lappartient A."/>
            <person name="Leroch M."/>
            <person name="Levis C."/>
            <person name="Mauceli E."/>
            <person name="Neuveglise C."/>
            <person name="Oeser B."/>
            <person name="Pearson M."/>
            <person name="Poulain J."/>
            <person name="Poussereau N."/>
            <person name="Quesneville H."/>
            <person name="Rascle C."/>
            <person name="Schumacher J."/>
            <person name="Segurens B."/>
            <person name="Sexton A."/>
            <person name="Silva E."/>
            <person name="Sirven C."/>
            <person name="Soanes D.M."/>
            <person name="Talbot N.J."/>
            <person name="Templeton M."/>
            <person name="Yandava C."/>
            <person name="Yarden O."/>
            <person name="Zeng Q."/>
            <person name="Rollins J.A."/>
            <person name="Lebrun M.H."/>
            <person name="Dickman M."/>
        </authorList>
    </citation>
    <scope>NUCLEOTIDE SEQUENCE [LARGE SCALE GENOMIC DNA]</scope>
    <source>
        <strain evidence="2">T4</strain>
    </source>
</reference>
<organism evidence="1 2">
    <name type="scientific">Botryotinia fuckeliana (strain T4)</name>
    <name type="common">Noble rot fungus</name>
    <name type="synonym">Botrytis cinerea</name>
    <dbReference type="NCBI Taxonomy" id="999810"/>
    <lineage>
        <taxon>Eukaryota</taxon>
        <taxon>Fungi</taxon>
        <taxon>Dikarya</taxon>
        <taxon>Ascomycota</taxon>
        <taxon>Pezizomycotina</taxon>
        <taxon>Leotiomycetes</taxon>
        <taxon>Helotiales</taxon>
        <taxon>Sclerotiniaceae</taxon>
        <taxon>Botrytis</taxon>
    </lineage>
</organism>
<accession>G2Y691</accession>
<evidence type="ECO:0000313" key="1">
    <source>
        <dbReference type="EMBL" id="CCD48143.1"/>
    </source>
</evidence>
<dbReference type="Proteomes" id="UP000008177">
    <property type="component" value="Unplaced contigs"/>
</dbReference>
<name>G2Y691_BOTF4</name>
<dbReference type="EMBL" id="FQ790291">
    <property type="protein sequence ID" value="CCD48143.1"/>
    <property type="molecule type" value="Genomic_DNA"/>
</dbReference>
<sequence>MAKRRYRDHLLASFIFRKTETPQSRTLGYNTKSHARICREMQLNFSPERIRSCVYFVLASNAISCSTVISAKKSETKSDDAEWE</sequence>
<gene>
    <name evidence="1" type="ORF">BofuT4_uP111560.1</name>
</gene>
<dbReference type="HOGENOM" id="CLU_2527185_0_0_1"/>
<dbReference type="AlphaFoldDB" id="G2Y691"/>
<evidence type="ECO:0000313" key="2">
    <source>
        <dbReference type="Proteomes" id="UP000008177"/>
    </source>
</evidence>
<dbReference type="InParanoid" id="G2Y691"/>
<protein>
    <submittedName>
        <fullName evidence="1">Uncharacterized protein</fullName>
    </submittedName>
</protein>
<proteinExistence type="predicted"/>